<organism evidence="2 3">
    <name type="scientific">Acetitomaculum ruminis DSM 5522</name>
    <dbReference type="NCBI Taxonomy" id="1120918"/>
    <lineage>
        <taxon>Bacteria</taxon>
        <taxon>Bacillati</taxon>
        <taxon>Bacillota</taxon>
        <taxon>Clostridia</taxon>
        <taxon>Lachnospirales</taxon>
        <taxon>Lachnospiraceae</taxon>
        <taxon>Acetitomaculum</taxon>
    </lineage>
</organism>
<dbReference type="InterPro" id="IPR025246">
    <property type="entry name" value="IS30-like_HTH"/>
</dbReference>
<feature type="domain" description="Transposase IS30-like HTH" evidence="1">
    <location>
        <begin position="11"/>
        <end position="50"/>
    </location>
</feature>
<sequence length="113" mass="13192">MKELEYIPYNTKLDLTDRVAIEIGLARKDSFTKIAEKLRKHPHTIAREIKYNRTHIPSAYPYGNDCKFYSSCHITQLCGTSEDACDYKCKQCKSFNCHLVCDKYESLECKEEL</sequence>
<protein>
    <submittedName>
        <fullName evidence="2">Helix-turn-helix domain-containing protein</fullName>
    </submittedName>
</protein>
<reference evidence="2 3" key="1">
    <citation type="submission" date="2016-10" db="EMBL/GenBank/DDBJ databases">
        <authorList>
            <person name="de Groot N.N."/>
        </authorList>
    </citation>
    <scope>NUCLEOTIDE SEQUENCE [LARGE SCALE GENOMIC DNA]</scope>
    <source>
        <strain evidence="2 3">DSM 5522</strain>
    </source>
</reference>
<dbReference type="EMBL" id="FOJY01000014">
    <property type="protein sequence ID" value="SFB23556.1"/>
    <property type="molecule type" value="Genomic_DNA"/>
</dbReference>
<dbReference type="Proteomes" id="UP000198838">
    <property type="component" value="Unassembled WGS sequence"/>
</dbReference>
<name>A0A1I0ZEJ8_9FIRM</name>
<accession>A0A1I0ZEJ8</accession>
<evidence type="ECO:0000313" key="3">
    <source>
        <dbReference type="Proteomes" id="UP000198838"/>
    </source>
</evidence>
<dbReference type="Pfam" id="PF13936">
    <property type="entry name" value="HTH_38"/>
    <property type="match status" value="1"/>
</dbReference>
<dbReference type="AlphaFoldDB" id="A0A1I0ZEJ8"/>
<evidence type="ECO:0000259" key="1">
    <source>
        <dbReference type="Pfam" id="PF13936"/>
    </source>
</evidence>
<proteinExistence type="predicted"/>
<gene>
    <name evidence="2" type="ORF">SAMN05216249_11464</name>
</gene>
<keyword evidence="3" id="KW-1185">Reference proteome</keyword>
<evidence type="ECO:0000313" key="2">
    <source>
        <dbReference type="EMBL" id="SFB23556.1"/>
    </source>
</evidence>
<dbReference type="RefSeq" id="WP_207649033.1">
    <property type="nucleotide sequence ID" value="NZ_FOJY01000014.1"/>
</dbReference>